<dbReference type="PANTHER" id="PTHR47578:SF1">
    <property type="entry name" value="THIOREDOXIN-LIKE PROTEIN CDSP32, CHLOROPLASTIC"/>
    <property type="match status" value="1"/>
</dbReference>
<feature type="domain" description="Thioredoxin" evidence="1">
    <location>
        <begin position="66"/>
        <end position="161"/>
    </location>
</feature>
<comment type="caution">
    <text evidence="2">The sequence shown here is derived from an EMBL/GenBank/DDBJ whole genome shotgun (WGS) entry which is preliminary data.</text>
</comment>
<protein>
    <recommendedName>
        <fullName evidence="1">Thioredoxin domain-containing protein</fullName>
    </recommendedName>
</protein>
<reference evidence="2 3" key="1">
    <citation type="journal article" date="2021" name="Comput. Struct. Biotechnol. J.">
        <title>De novo genome assembly of the potent medicinal plant Rehmannia glutinosa using nanopore technology.</title>
        <authorList>
            <person name="Ma L."/>
            <person name="Dong C."/>
            <person name="Song C."/>
            <person name="Wang X."/>
            <person name="Zheng X."/>
            <person name="Niu Y."/>
            <person name="Chen S."/>
            <person name="Feng W."/>
        </authorList>
    </citation>
    <scope>NUCLEOTIDE SEQUENCE [LARGE SCALE GENOMIC DNA]</scope>
    <source>
        <strain evidence="2">DH-2019</strain>
    </source>
</reference>
<dbReference type="Gene3D" id="3.40.30.10">
    <property type="entry name" value="Glutaredoxin"/>
    <property type="match status" value="2"/>
</dbReference>
<dbReference type="EMBL" id="JABTTQ020003310">
    <property type="protein sequence ID" value="KAK6118691.1"/>
    <property type="molecule type" value="Genomic_DNA"/>
</dbReference>
<organism evidence="2 3">
    <name type="scientific">Rehmannia glutinosa</name>
    <name type="common">Chinese foxglove</name>
    <dbReference type="NCBI Taxonomy" id="99300"/>
    <lineage>
        <taxon>Eukaryota</taxon>
        <taxon>Viridiplantae</taxon>
        <taxon>Streptophyta</taxon>
        <taxon>Embryophyta</taxon>
        <taxon>Tracheophyta</taxon>
        <taxon>Spermatophyta</taxon>
        <taxon>Magnoliopsida</taxon>
        <taxon>eudicotyledons</taxon>
        <taxon>Gunneridae</taxon>
        <taxon>Pentapetalae</taxon>
        <taxon>asterids</taxon>
        <taxon>lamiids</taxon>
        <taxon>Lamiales</taxon>
        <taxon>Orobanchaceae</taxon>
        <taxon>Rehmannieae</taxon>
        <taxon>Rehmannia</taxon>
    </lineage>
</organism>
<dbReference type="Pfam" id="PF00085">
    <property type="entry name" value="Thioredoxin"/>
    <property type="match status" value="2"/>
</dbReference>
<dbReference type="InterPro" id="IPR013766">
    <property type="entry name" value="Thioredoxin_domain"/>
</dbReference>
<evidence type="ECO:0000313" key="2">
    <source>
        <dbReference type="EMBL" id="KAK6118691.1"/>
    </source>
</evidence>
<feature type="domain" description="Thioredoxin" evidence="1">
    <location>
        <begin position="185"/>
        <end position="275"/>
    </location>
</feature>
<evidence type="ECO:0000259" key="1">
    <source>
        <dbReference type="Pfam" id="PF00085"/>
    </source>
</evidence>
<dbReference type="InterPro" id="IPR044192">
    <property type="entry name" value="CDSP32"/>
</dbReference>
<gene>
    <name evidence="2" type="ORF">DH2020_047604</name>
</gene>
<accession>A0ABR0U9P6</accession>
<dbReference type="SUPFAM" id="SSF52833">
    <property type="entry name" value="Thioredoxin-like"/>
    <property type="match status" value="2"/>
</dbReference>
<dbReference type="Proteomes" id="UP001318860">
    <property type="component" value="Unassembled WGS sequence"/>
</dbReference>
<dbReference type="PANTHER" id="PTHR47578">
    <property type="entry name" value="THIOREDOXIN-LIKE PROTEIN CDSP32, CHLOROPLASTIC"/>
    <property type="match status" value="1"/>
</dbReference>
<dbReference type="InterPro" id="IPR036249">
    <property type="entry name" value="Thioredoxin-like_sf"/>
</dbReference>
<proteinExistence type="predicted"/>
<sequence length="296" mass="34222">MATLARLSLSSSYSASIFSQNESISSYNFTYSHPLISIKTRVSSLKLQANDQSSYLVKNKDTLNCSEEYDKEIQFSPEKLVIAHFSATYYKHNSKIQRFMEEQFIRLSNHIKFLYVMANESEKTRQLCRREKIEKIPHFVFYKKTEKIHEVSGFQPEKLVNDVLYYVDDHPFSPVARLRSREDLEKLIEANRDKLIVLNVGKRKCVPCAKIYPSVLKLASQMGRGAVFARMDADESDSTMQMVREMDVVRVPAFLFFRNGEMCGEYVGSNMSALIRETEKLLAEYKGSDFPKQSTM</sequence>
<evidence type="ECO:0000313" key="3">
    <source>
        <dbReference type="Proteomes" id="UP001318860"/>
    </source>
</evidence>
<name>A0ABR0U9P6_REHGL</name>
<keyword evidence="3" id="KW-1185">Reference proteome</keyword>